<dbReference type="PROSITE" id="PS50222">
    <property type="entry name" value="EF_HAND_2"/>
    <property type="match status" value="2"/>
</dbReference>
<reference evidence="11 12" key="1">
    <citation type="journal article" date="2007" name="PLoS Pathog.">
        <title>Genome sequence of Babesia bovis and comparative analysis of apicomplexan hemoprotozoa.</title>
        <authorList>
            <person name="Brayton K.A."/>
            <person name="Lau A.O.T."/>
            <person name="Herndon D.R."/>
            <person name="Hannick L."/>
            <person name="Kappmeyer L.S."/>
            <person name="Berens S.J."/>
            <person name="Bidwell S.L."/>
            <person name="Brown W.C."/>
            <person name="Crabtree J."/>
            <person name="Fadrosh D."/>
            <person name="Feldblum T."/>
            <person name="Forberger H.A."/>
            <person name="Haas B.J."/>
            <person name="Howell J.M."/>
            <person name="Khouri H."/>
            <person name="Koo H."/>
            <person name="Mann D.J."/>
            <person name="Norimine J."/>
            <person name="Paulsen I.T."/>
            <person name="Radune D."/>
            <person name="Ren Q."/>
            <person name="Smith R.K. Jr."/>
            <person name="Suarez C.E."/>
            <person name="White O."/>
            <person name="Wortman J.R."/>
            <person name="Knowles D.P. Jr."/>
            <person name="McElwain T.F."/>
            <person name="Nene V.M."/>
        </authorList>
    </citation>
    <scope>NUCLEOTIDE SEQUENCE [LARGE SCALE GENOMIC DNA]</scope>
    <source>
        <strain evidence="11">T2Bo</strain>
    </source>
</reference>
<sequence length="1112" mass="127438">MINLNVTPKMKLGKIKKEQLRKFDRSELDILIKLYKELANRSESRGIDKQTFLQYFNLPGLWGERLFHYFDTNGSDFVEFDEFLNGIATCCRGTRSEKINVLFHVFDLHDDGQIEKSELVAMLSNFPIIVTHMTKFTHRKRQFWANGHGVDYLSTASDTDLQTSDHSYKQCDSTDVELHKSLTPESTMNIKKTLRIPSSDWRELASSISKLSFQSGESTDAHSMQSEIDCIEDIGENITNSPQNKGCANSPKGVIKYHQGISQTTSIANNASQCLINISDGYISEHGSSTCDSSDEGDDDEPILHQHEPNNISSNYKKASDIVNIKDSYWIDELDTKSKEMEMPQFTTKLEIQKQRSRKSKGHNEKGKRYIQGRNRAKSLAIEIIQREQMMGSDDNALEALVEQILEDVKFSANGTLDFDSFKSWINTNPAILTAFAEYMHEEVWVLHGNAFMITPETRRLMQSDKTNKYLSQIKNGELKDADDLTLYDSGIQTKLNRLFMAHGKRGENMASDQLWNYLCELPKNNRIKRKSTWDNVLNEGWMNIKGENITSPISFIRRPLSCPNCKSPYFMCPKCYKTNDTLYVNFKKGIHIECTNCVKLNPEQRLDKCWLCNWNFGDAIKLVFMNSSDARIDTETTGLGIQDPIMTKIVQNSLEHLTGQSTSGFDTIITSNDGTWPHSVEKLVKKAGYMYKKGRRLRRWHKRYYVLIDNILYYYRSEQSTKPRGCIFLEGYHMDPLPMRHGSHMYGFRLFHTGYTPTLRNLYLKSNEECLEWVEALSKAMHQQSLMQLYAIGEQLGYGKFSVVYRAVHKRTGEEYAIKIVDKSKVGCLERDLLRSEIAILRLLRHKHVIYLKEISDMHDSLYIVMELVRGGELYDLIKQKKALSEAYTHKIITQLLQIVAYLHKCGIVHRDIKPENILLTDKSDTATIKLTDFGLSTLCGPNQLLTQPCGTLAYVAPEVLTMEGYNQKVDVWSIGVIMYLLLSGRLPFSVRKPITTDINEHYRLRFDGKNWDYVSTCAKDLVARMLQSDPHKRISVFEAMDHFWVNNFVEVNHDEPHSTVGNLDSTQELIRALSNATDTTFVIPYSESCIGNLKALQAAEAEAALETVLE</sequence>
<dbReference type="InterPro" id="IPR011009">
    <property type="entry name" value="Kinase-like_dom_sf"/>
</dbReference>
<dbReference type="eggNOG" id="KOG0032">
    <property type="taxonomic scope" value="Eukaryota"/>
</dbReference>
<dbReference type="STRING" id="5865.A7ASW0"/>
<comment type="similarity">
    <text evidence="5">Belongs to the protein kinase superfamily. Ser/Thr protein kinase family. CDPK subfamily.</text>
</comment>
<name>A7ASW0_BABBO</name>
<dbReference type="PROSITE" id="PS00018">
    <property type="entry name" value="EF_HAND_1"/>
    <property type="match status" value="1"/>
</dbReference>
<dbReference type="InterPro" id="IPR017441">
    <property type="entry name" value="Protein_kinase_ATP_BS"/>
</dbReference>
<dbReference type="CDD" id="cd00051">
    <property type="entry name" value="EFh"/>
    <property type="match status" value="1"/>
</dbReference>
<accession>A7ASW0</accession>
<dbReference type="GO" id="GO:0004672">
    <property type="term" value="F:protein kinase activity"/>
    <property type="evidence" value="ECO:0007669"/>
    <property type="project" value="InterPro"/>
</dbReference>
<evidence type="ECO:0000259" key="8">
    <source>
        <dbReference type="PROSITE" id="PS50003"/>
    </source>
</evidence>
<evidence type="ECO:0000256" key="4">
    <source>
        <dbReference type="ARBA" id="ARBA00022840"/>
    </source>
</evidence>
<evidence type="ECO:0000313" key="11">
    <source>
        <dbReference type="EMBL" id="EDO06021.1"/>
    </source>
</evidence>
<dbReference type="Gene3D" id="1.10.238.10">
    <property type="entry name" value="EF-hand"/>
    <property type="match status" value="1"/>
</dbReference>
<dbReference type="FunCoup" id="A7ASW0">
    <property type="interactions" value="11"/>
</dbReference>
<dbReference type="InterPro" id="IPR000719">
    <property type="entry name" value="Prot_kinase_dom"/>
</dbReference>
<dbReference type="EMBL" id="AAXT01000003">
    <property type="protein sequence ID" value="EDO06021.1"/>
    <property type="molecule type" value="Genomic_DNA"/>
</dbReference>
<evidence type="ECO:0000256" key="6">
    <source>
        <dbReference type="PROSITE-ProRule" id="PRU10141"/>
    </source>
</evidence>
<gene>
    <name evidence="11" type="ORF">BBOV_II000610</name>
</gene>
<dbReference type="InParanoid" id="A7ASW0"/>
<dbReference type="Gene3D" id="2.30.29.30">
    <property type="entry name" value="Pleckstrin-homology domain (PH domain)/Phosphotyrosine-binding domain (PTB)"/>
    <property type="match status" value="1"/>
</dbReference>
<dbReference type="SMART" id="SM00233">
    <property type="entry name" value="PH"/>
    <property type="match status" value="1"/>
</dbReference>
<dbReference type="InterPro" id="IPR018247">
    <property type="entry name" value="EF_Hand_1_Ca_BS"/>
</dbReference>
<dbReference type="CDD" id="cd05117">
    <property type="entry name" value="STKc_CAMK"/>
    <property type="match status" value="1"/>
</dbReference>
<dbReference type="GO" id="GO:0005509">
    <property type="term" value="F:calcium ion binding"/>
    <property type="evidence" value="ECO:0007669"/>
    <property type="project" value="InterPro"/>
</dbReference>
<feature type="binding site" evidence="6">
    <location>
        <position position="820"/>
    </location>
    <ligand>
        <name>ATP</name>
        <dbReference type="ChEBI" id="CHEBI:30616"/>
    </ligand>
</feature>
<evidence type="ECO:0000256" key="3">
    <source>
        <dbReference type="ARBA" id="ARBA00022837"/>
    </source>
</evidence>
<dbReference type="Gene3D" id="1.10.510.10">
    <property type="entry name" value="Transferase(Phosphotransferase) domain 1"/>
    <property type="match status" value="1"/>
</dbReference>
<dbReference type="SMART" id="SM00054">
    <property type="entry name" value="EFh"/>
    <property type="match status" value="2"/>
</dbReference>
<evidence type="ECO:0000256" key="7">
    <source>
        <dbReference type="SAM" id="MobiDB-lite"/>
    </source>
</evidence>
<dbReference type="SUPFAM" id="SSF47473">
    <property type="entry name" value="EF-hand"/>
    <property type="match status" value="1"/>
</dbReference>
<keyword evidence="2 6" id="KW-0547">Nucleotide-binding</keyword>
<dbReference type="InterPro" id="IPR011992">
    <property type="entry name" value="EF-hand-dom_pair"/>
</dbReference>
<dbReference type="SUPFAM" id="SSF56112">
    <property type="entry name" value="Protein kinase-like (PK-like)"/>
    <property type="match status" value="1"/>
</dbReference>
<dbReference type="GeneID" id="5477813"/>
<evidence type="ECO:0000256" key="2">
    <source>
        <dbReference type="ARBA" id="ARBA00022741"/>
    </source>
</evidence>
<dbReference type="Pfam" id="PF00069">
    <property type="entry name" value="Pkinase"/>
    <property type="match status" value="1"/>
</dbReference>
<dbReference type="SUPFAM" id="SSF50729">
    <property type="entry name" value="PH domain-like"/>
    <property type="match status" value="1"/>
</dbReference>
<dbReference type="Pfam" id="PF00169">
    <property type="entry name" value="PH"/>
    <property type="match status" value="1"/>
</dbReference>
<comment type="caution">
    <text evidence="11">The sequence shown here is derived from an EMBL/GenBank/DDBJ whole genome shotgun (WGS) entry which is preliminary data.</text>
</comment>
<feature type="domain" description="Protein kinase" evidence="9">
    <location>
        <begin position="791"/>
        <end position="1047"/>
    </location>
</feature>
<dbReference type="KEGG" id="bbo:BBOV_II000610"/>
<dbReference type="PROSITE" id="PS50011">
    <property type="entry name" value="PROTEIN_KINASE_DOM"/>
    <property type="match status" value="1"/>
</dbReference>
<dbReference type="GO" id="GO:0005524">
    <property type="term" value="F:ATP binding"/>
    <property type="evidence" value="ECO:0007669"/>
    <property type="project" value="UniProtKB-UniRule"/>
</dbReference>
<keyword evidence="3" id="KW-0106">Calcium</keyword>
<dbReference type="AlphaFoldDB" id="A7ASW0"/>
<dbReference type="SMART" id="SM00220">
    <property type="entry name" value="S_TKc"/>
    <property type="match status" value="1"/>
</dbReference>
<dbReference type="InterPro" id="IPR001849">
    <property type="entry name" value="PH_domain"/>
</dbReference>
<dbReference type="RefSeq" id="XP_001609589.1">
    <property type="nucleotide sequence ID" value="XM_001609539.1"/>
</dbReference>
<dbReference type="PROSITE" id="PS50003">
    <property type="entry name" value="PH_DOMAIN"/>
    <property type="match status" value="1"/>
</dbReference>
<evidence type="ECO:0000256" key="1">
    <source>
        <dbReference type="ARBA" id="ARBA00011245"/>
    </source>
</evidence>
<dbReference type="VEuPathDB" id="PiroplasmaDB:BBOV_II000610"/>
<protein>
    <submittedName>
        <fullName evidence="11">Asparagine rich protein, putative</fullName>
    </submittedName>
</protein>
<dbReference type="InterPro" id="IPR011993">
    <property type="entry name" value="PH-like_dom_sf"/>
</dbReference>
<organism evidence="11 12">
    <name type="scientific">Babesia bovis</name>
    <dbReference type="NCBI Taxonomy" id="5865"/>
    <lineage>
        <taxon>Eukaryota</taxon>
        <taxon>Sar</taxon>
        <taxon>Alveolata</taxon>
        <taxon>Apicomplexa</taxon>
        <taxon>Aconoidasida</taxon>
        <taxon>Piroplasmida</taxon>
        <taxon>Babesiidae</taxon>
        <taxon>Babesia</taxon>
    </lineage>
</organism>
<feature type="region of interest" description="Disordered" evidence="7">
    <location>
        <begin position="286"/>
        <end position="315"/>
    </location>
</feature>
<evidence type="ECO:0000259" key="10">
    <source>
        <dbReference type="PROSITE" id="PS50222"/>
    </source>
</evidence>
<dbReference type="FunFam" id="1.10.510.10:FF:000571">
    <property type="entry name" value="Maternal embryonic leucine zipper kinase"/>
    <property type="match status" value="1"/>
</dbReference>
<evidence type="ECO:0000313" key="12">
    <source>
        <dbReference type="Proteomes" id="UP000002173"/>
    </source>
</evidence>
<dbReference type="PROSITE" id="PS00107">
    <property type="entry name" value="PROTEIN_KINASE_ATP"/>
    <property type="match status" value="1"/>
</dbReference>
<dbReference type="PROSITE" id="PS00108">
    <property type="entry name" value="PROTEIN_KINASE_ST"/>
    <property type="match status" value="1"/>
</dbReference>
<keyword evidence="4 6" id="KW-0067">ATP-binding</keyword>
<dbReference type="InterPro" id="IPR008271">
    <property type="entry name" value="Ser/Thr_kinase_AS"/>
</dbReference>
<reference evidence="12" key="3">
    <citation type="journal article" date="2021" name="Int. J. Parasitol.">
        <title>Comparative analysis of gene expression between Babesia bovis blood stages and kinetes allowed by improved genome annotation.</title>
        <authorList>
            <person name="Ueti M.W."/>
            <person name="Johnson W.C."/>
            <person name="Kappmeyer L.S."/>
            <person name="Herndon D.R."/>
            <person name="Mousel M.R."/>
            <person name="Reif K.E."/>
            <person name="Taus N.S."/>
            <person name="Ifeonu O.O."/>
            <person name="Silva J.C."/>
            <person name="Suarez C.E."/>
            <person name="Brayton K.A."/>
        </authorList>
    </citation>
    <scope>NUCLEOTIDE SEQUENCE [LARGE SCALE GENOMIC DNA]</scope>
</reference>
<feature type="domain" description="EF-hand" evidence="10">
    <location>
        <begin position="64"/>
        <end position="93"/>
    </location>
</feature>
<keyword evidence="12" id="KW-1185">Reference proteome</keyword>
<comment type="subunit">
    <text evidence="1">Monomer.</text>
</comment>
<dbReference type="FunFam" id="3.30.200.20:FF:000042">
    <property type="entry name" value="Aurora kinase A"/>
    <property type="match status" value="1"/>
</dbReference>
<dbReference type="OMA" id="PRGCIFL"/>
<dbReference type="Proteomes" id="UP000002173">
    <property type="component" value="Unassembled WGS sequence"/>
</dbReference>
<dbReference type="Gene3D" id="3.30.200.20">
    <property type="entry name" value="Phosphorylase Kinase, domain 1"/>
    <property type="match status" value="1"/>
</dbReference>
<evidence type="ECO:0000259" key="9">
    <source>
        <dbReference type="PROSITE" id="PS50011"/>
    </source>
</evidence>
<evidence type="ECO:0000256" key="5">
    <source>
        <dbReference type="ARBA" id="ARBA00024334"/>
    </source>
</evidence>
<feature type="domain" description="EF-hand" evidence="10">
    <location>
        <begin position="94"/>
        <end position="129"/>
    </location>
</feature>
<proteinExistence type="inferred from homology"/>
<dbReference type="PANTHER" id="PTHR24347">
    <property type="entry name" value="SERINE/THREONINE-PROTEIN KINASE"/>
    <property type="match status" value="1"/>
</dbReference>
<reference evidence="12" key="2">
    <citation type="journal article" date="2020" name="Data Brief">
        <title>Transcriptome dataset of Babesia bovis life stages within vertebrate and invertebrate hosts.</title>
        <authorList>
            <person name="Ueti M.W."/>
            <person name="Johnson W.C."/>
            <person name="Kappmeyer L.S."/>
            <person name="Herndon D.R."/>
            <person name="Mousel M.R."/>
            <person name="Reif K.E."/>
            <person name="Taus N.S."/>
            <person name="Ifeonu O.O."/>
            <person name="Silva J.C."/>
            <person name="Suarez C.E."/>
            <person name="Brayton K.A."/>
        </authorList>
    </citation>
    <scope>NUCLEOTIDE SEQUENCE [LARGE SCALE GENOMIC DNA]</scope>
</reference>
<feature type="domain" description="PH" evidence="8">
    <location>
        <begin position="684"/>
        <end position="783"/>
    </location>
</feature>
<dbReference type="InterPro" id="IPR002048">
    <property type="entry name" value="EF_hand_dom"/>
</dbReference>